<dbReference type="UniPathway" id="UPA00344"/>
<organism evidence="7 8">
    <name type="scientific">Bradyrhizobium canariense</name>
    <dbReference type="NCBI Taxonomy" id="255045"/>
    <lineage>
        <taxon>Bacteria</taxon>
        <taxon>Pseudomonadati</taxon>
        <taxon>Pseudomonadota</taxon>
        <taxon>Alphaproteobacteria</taxon>
        <taxon>Hyphomicrobiales</taxon>
        <taxon>Nitrobacteraceae</taxon>
        <taxon>Bradyrhizobium</taxon>
    </lineage>
</organism>
<dbReference type="GO" id="GO:0046872">
    <property type="term" value="F:metal ion binding"/>
    <property type="evidence" value="ECO:0007669"/>
    <property type="project" value="UniProtKB-UniRule"/>
</dbReference>
<evidence type="ECO:0000313" key="8">
    <source>
        <dbReference type="Proteomes" id="UP000243904"/>
    </source>
</evidence>
<sequence>MVAKRTIRGPPSRMTSTQRLPASLTPLDAALAALLHGLMPVRPIELPLAEALGCIAADSPPLKASPPHDVAISDGWALRSRDLVGASSYTPLPLAIAPVWVEAGDAIPEGCDCVVDADSVDQTGALIQVLAEAIPGQGVRRSGGDIAEGSFVAVGQRIHPLDLLIACGAGLDKLNVRRPRLRVVNIPAASGSTMTTELICETARATGVEVILAEAASRDASSIAKAFDIDACDLLVTTGGSGVGRTDAAVVALAKHGEVVAHGIALAPGRTAAIGRIGKIPVVVLPGAPDQALAAWWTLVVPALDRLSGRARRQPMSLPLARKMASTVGITEIVLLERQRDLWMPLAVGELSLEMIARADAWLVIPAGSEGFAAGAAVDAYMLRE</sequence>
<reference evidence="8" key="1">
    <citation type="submission" date="2016-10" db="EMBL/GenBank/DDBJ databases">
        <authorList>
            <person name="Varghese N."/>
            <person name="Submissions S."/>
        </authorList>
    </citation>
    <scope>NUCLEOTIDE SEQUENCE [LARGE SCALE GENOMIC DNA]</scope>
    <source>
        <strain evidence="8">GAS369</strain>
    </source>
</reference>
<dbReference type="Gene3D" id="3.90.105.10">
    <property type="entry name" value="Molybdopterin biosynthesis moea protein, domain 2"/>
    <property type="match status" value="1"/>
</dbReference>
<gene>
    <name evidence="7" type="ORF">SAMN05444158_6259</name>
</gene>
<comment type="function">
    <text evidence="1 4">Catalyzes the insertion of molybdate into adenylated molybdopterin with the concomitant release of AMP.</text>
</comment>
<dbReference type="InterPro" id="IPR001453">
    <property type="entry name" value="MoaB/Mog_dom"/>
</dbReference>
<dbReference type="InterPro" id="IPR036135">
    <property type="entry name" value="MoeA_linker/N_sf"/>
</dbReference>
<protein>
    <recommendedName>
        <fullName evidence="4">Molybdopterin molybdenumtransferase</fullName>
        <ecNumber evidence="4">2.10.1.1</ecNumber>
    </recommendedName>
</protein>
<comment type="catalytic activity">
    <reaction evidence="3">
        <text>adenylyl-molybdopterin + molybdate = Mo-molybdopterin + AMP + H(+)</text>
        <dbReference type="Rhea" id="RHEA:35047"/>
        <dbReference type="ChEBI" id="CHEBI:15378"/>
        <dbReference type="ChEBI" id="CHEBI:36264"/>
        <dbReference type="ChEBI" id="CHEBI:62727"/>
        <dbReference type="ChEBI" id="CHEBI:71302"/>
        <dbReference type="ChEBI" id="CHEBI:456215"/>
        <dbReference type="EC" id="2.10.1.1"/>
    </reaction>
</comment>
<keyword evidence="8" id="KW-1185">Reference proteome</keyword>
<evidence type="ECO:0000313" key="7">
    <source>
        <dbReference type="EMBL" id="SDT46671.1"/>
    </source>
</evidence>
<dbReference type="EMBL" id="LT629750">
    <property type="protein sequence ID" value="SDT46671.1"/>
    <property type="molecule type" value="Genomic_DNA"/>
</dbReference>
<name>A0A1H2AL47_9BRAD</name>
<comment type="cofactor">
    <cofactor evidence="4">
        <name>Mg(2+)</name>
        <dbReference type="ChEBI" id="CHEBI:18420"/>
    </cofactor>
</comment>
<evidence type="ECO:0000256" key="3">
    <source>
        <dbReference type="ARBA" id="ARBA00047317"/>
    </source>
</evidence>
<dbReference type="SUPFAM" id="SSF63882">
    <property type="entry name" value="MoeA N-terminal region -like"/>
    <property type="match status" value="1"/>
</dbReference>
<proteinExistence type="inferred from homology"/>
<evidence type="ECO:0000256" key="2">
    <source>
        <dbReference type="ARBA" id="ARBA00010763"/>
    </source>
</evidence>
<keyword evidence="4" id="KW-0500">Molybdenum</keyword>
<dbReference type="Pfam" id="PF00994">
    <property type="entry name" value="MoCF_biosynth"/>
    <property type="match status" value="1"/>
</dbReference>
<evidence type="ECO:0000256" key="1">
    <source>
        <dbReference type="ARBA" id="ARBA00002901"/>
    </source>
</evidence>
<dbReference type="GO" id="GO:0061599">
    <property type="term" value="F:molybdopterin molybdotransferase activity"/>
    <property type="evidence" value="ECO:0007669"/>
    <property type="project" value="UniProtKB-UniRule"/>
</dbReference>
<keyword evidence="4" id="KW-0808">Transferase</keyword>
<dbReference type="InterPro" id="IPR036425">
    <property type="entry name" value="MoaB/Mog-like_dom_sf"/>
</dbReference>
<dbReference type="Pfam" id="PF03453">
    <property type="entry name" value="MoeA_N"/>
    <property type="match status" value="1"/>
</dbReference>
<keyword evidence="4" id="KW-0501">Molybdenum cofactor biosynthesis</keyword>
<keyword evidence="4" id="KW-0460">Magnesium</keyword>
<dbReference type="InterPro" id="IPR005110">
    <property type="entry name" value="MoeA_linker/N"/>
</dbReference>
<dbReference type="PANTHER" id="PTHR10192">
    <property type="entry name" value="MOLYBDOPTERIN BIOSYNTHESIS PROTEIN"/>
    <property type="match status" value="1"/>
</dbReference>
<evidence type="ECO:0000259" key="6">
    <source>
        <dbReference type="SMART" id="SM00852"/>
    </source>
</evidence>
<evidence type="ECO:0000256" key="4">
    <source>
        <dbReference type="RuleBase" id="RU365090"/>
    </source>
</evidence>
<dbReference type="AlphaFoldDB" id="A0A1H2AL47"/>
<dbReference type="InterPro" id="IPR038987">
    <property type="entry name" value="MoeA-like"/>
</dbReference>
<dbReference type="Gene3D" id="2.170.190.11">
    <property type="entry name" value="Molybdopterin biosynthesis moea protein, domain 3"/>
    <property type="match status" value="1"/>
</dbReference>
<keyword evidence="4" id="KW-0479">Metal-binding</keyword>
<feature type="region of interest" description="Disordered" evidence="5">
    <location>
        <begin position="1"/>
        <end position="20"/>
    </location>
</feature>
<dbReference type="Gene3D" id="2.40.340.10">
    <property type="entry name" value="MoeA, C-terminal, domain IV"/>
    <property type="match status" value="1"/>
</dbReference>
<dbReference type="GO" id="GO:0005829">
    <property type="term" value="C:cytosol"/>
    <property type="evidence" value="ECO:0007669"/>
    <property type="project" value="TreeGrafter"/>
</dbReference>
<dbReference type="SUPFAM" id="SSF53218">
    <property type="entry name" value="Molybdenum cofactor biosynthesis proteins"/>
    <property type="match status" value="1"/>
</dbReference>
<feature type="domain" description="MoaB/Mog" evidence="6">
    <location>
        <begin position="125"/>
        <end position="306"/>
    </location>
</feature>
<dbReference type="GO" id="GO:0006777">
    <property type="term" value="P:Mo-molybdopterin cofactor biosynthetic process"/>
    <property type="evidence" value="ECO:0007669"/>
    <property type="project" value="UniProtKB-UniRule"/>
</dbReference>
<accession>A0A1H2AL47</accession>
<dbReference type="InterPro" id="IPR036688">
    <property type="entry name" value="MoeA_C_domain_IV_sf"/>
</dbReference>
<dbReference type="SUPFAM" id="SSF63867">
    <property type="entry name" value="MoeA C-terminal domain-like"/>
    <property type="match status" value="1"/>
</dbReference>
<comment type="similarity">
    <text evidence="2 4">Belongs to the MoeA family.</text>
</comment>
<evidence type="ECO:0000256" key="5">
    <source>
        <dbReference type="SAM" id="MobiDB-lite"/>
    </source>
</evidence>
<dbReference type="PANTHER" id="PTHR10192:SF5">
    <property type="entry name" value="GEPHYRIN"/>
    <property type="match status" value="1"/>
</dbReference>
<dbReference type="Gene3D" id="3.40.980.10">
    <property type="entry name" value="MoaB/Mog-like domain"/>
    <property type="match status" value="1"/>
</dbReference>
<dbReference type="SMART" id="SM00852">
    <property type="entry name" value="MoCF_biosynth"/>
    <property type="match status" value="1"/>
</dbReference>
<dbReference type="EC" id="2.10.1.1" evidence="4"/>
<comment type="pathway">
    <text evidence="4">Cofactor biosynthesis; molybdopterin biosynthesis.</text>
</comment>
<dbReference type="Proteomes" id="UP000243904">
    <property type="component" value="Chromosome I"/>
</dbReference>